<proteinExistence type="predicted"/>
<dbReference type="EC" id="2.7.11.1" evidence="1"/>
<evidence type="ECO:0000256" key="1">
    <source>
        <dbReference type="ARBA" id="ARBA00012513"/>
    </source>
</evidence>
<reference evidence="5" key="1">
    <citation type="submission" date="2022-10" db="EMBL/GenBank/DDBJ databases">
        <title>Determination and structural analysis of whole genome sequence of Sarocladium strictum F4-1.</title>
        <authorList>
            <person name="Hu L."/>
            <person name="Jiang Y."/>
        </authorList>
    </citation>
    <scope>NUCLEOTIDE SEQUENCE</scope>
    <source>
        <strain evidence="5">F4-1</strain>
    </source>
</reference>
<comment type="catalytic activity">
    <reaction evidence="2">
        <text>L-threonyl-[protein] + ATP = O-phospho-L-threonyl-[protein] + ADP + H(+)</text>
        <dbReference type="Rhea" id="RHEA:46608"/>
        <dbReference type="Rhea" id="RHEA-COMP:11060"/>
        <dbReference type="Rhea" id="RHEA-COMP:11605"/>
        <dbReference type="ChEBI" id="CHEBI:15378"/>
        <dbReference type="ChEBI" id="CHEBI:30013"/>
        <dbReference type="ChEBI" id="CHEBI:30616"/>
        <dbReference type="ChEBI" id="CHEBI:61977"/>
        <dbReference type="ChEBI" id="CHEBI:456216"/>
        <dbReference type="EC" id="2.7.11.1"/>
    </reaction>
</comment>
<dbReference type="GO" id="GO:0004674">
    <property type="term" value="F:protein serine/threonine kinase activity"/>
    <property type="evidence" value="ECO:0007669"/>
    <property type="project" value="UniProtKB-EC"/>
</dbReference>
<dbReference type="SUPFAM" id="SSF56112">
    <property type="entry name" value="Protein kinase-like (PK-like)"/>
    <property type="match status" value="1"/>
</dbReference>
<organism evidence="5 6">
    <name type="scientific">Sarocladium strictum</name>
    <name type="common">Black bundle disease fungus</name>
    <name type="synonym">Acremonium strictum</name>
    <dbReference type="NCBI Taxonomy" id="5046"/>
    <lineage>
        <taxon>Eukaryota</taxon>
        <taxon>Fungi</taxon>
        <taxon>Dikarya</taxon>
        <taxon>Ascomycota</taxon>
        <taxon>Pezizomycotina</taxon>
        <taxon>Sordariomycetes</taxon>
        <taxon>Hypocreomycetidae</taxon>
        <taxon>Hypocreales</taxon>
        <taxon>Sarocladiaceae</taxon>
        <taxon>Sarocladium</taxon>
    </lineage>
</organism>
<comment type="caution">
    <text evidence="5">The sequence shown here is derived from an EMBL/GenBank/DDBJ whole genome shotgun (WGS) entry which is preliminary data.</text>
</comment>
<accession>A0AA39GQB0</accession>
<dbReference type="PROSITE" id="PS00109">
    <property type="entry name" value="PROTEIN_KINASE_TYR"/>
    <property type="match status" value="1"/>
</dbReference>
<name>A0AA39GQB0_SARSR</name>
<comment type="catalytic activity">
    <reaction evidence="3">
        <text>L-seryl-[protein] + ATP = O-phospho-L-seryl-[protein] + ADP + H(+)</text>
        <dbReference type="Rhea" id="RHEA:17989"/>
        <dbReference type="Rhea" id="RHEA-COMP:9863"/>
        <dbReference type="Rhea" id="RHEA-COMP:11604"/>
        <dbReference type="ChEBI" id="CHEBI:15378"/>
        <dbReference type="ChEBI" id="CHEBI:29999"/>
        <dbReference type="ChEBI" id="CHEBI:30616"/>
        <dbReference type="ChEBI" id="CHEBI:83421"/>
        <dbReference type="ChEBI" id="CHEBI:456216"/>
        <dbReference type="EC" id="2.7.11.1"/>
    </reaction>
</comment>
<evidence type="ECO:0000313" key="6">
    <source>
        <dbReference type="Proteomes" id="UP001175261"/>
    </source>
</evidence>
<dbReference type="InterPro" id="IPR011009">
    <property type="entry name" value="Kinase-like_dom_sf"/>
</dbReference>
<dbReference type="Gene3D" id="3.90.1200.10">
    <property type="match status" value="1"/>
</dbReference>
<evidence type="ECO:0000256" key="3">
    <source>
        <dbReference type="ARBA" id="ARBA00048679"/>
    </source>
</evidence>
<evidence type="ECO:0000313" key="5">
    <source>
        <dbReference type="EMBL" id="KAK0391597.1"/>
    </source>
</evidence>
<gene>
    <name evidence="5" type="ORF">NLU13_1097</name>
</gene>
<dbReference type="InterPro" id="IPR008266">
    <property type="entry name" value="Tyr_kinase_AS"/>
</dbReference>
<dbReference type="PANTHER" id="PTHR21310">
    <property type="entry name" value="AMINOGLYCOSIDE PHOSPHOTRANSFERASE-RELATED-RELATED"/>
    <property type="match status" value="1"/>
</dbReference>
<evidence type="ECO:0000256" key="2">
    <source>
        <dbReference type="ARBA" id="ARBA00047899"/>
    </source>
</evidence>
<evidence type="ECO:0000259" key="4">
    <source>
        <dbReference type="Pfam" id="PF01636"/>
    </source>
</evidence>
<dbReference type="AlphaFoldDB" id="A0AA39GQB0"/>
<dbReference type="InterPro" id="IPR051678">
    <property type="entry name" value="AGP_Transferase"/>
</dbReference>
<feature type="domain" description="Aminoglycoside phosphotransferase" evidence="4">
    <location>
        <begin position="79"/>
        <end position="322"/>
    </location>
</feature>
<dbReference type="InterPro" id="IPR002575">
    <property type="entry name" value="Aminoglycoside_PTrfase"/>
</dbReference>
<keyword evidence="6" id="KW-1185">Reference proteome</keyword>
<sequence>MPATVNSAGYDLRLTAVKQLLEAKGLHASSITTVAYDEVYEYPFNNFLFKVDLSSPTSSSTFLGTQPGTEAAPSGGLTSFILKLCNTEVDMNQANRVQNNVAVQYLVRQSMKKAGMPLLAPAIYAWGLGSLAKEEGHSDCPPWIISEYKPGVDVDTVFSTLQTSEKQQVLKDVAAALAAIQKAELPPTVDKFGGLTFDKRGDMVSCEAALGKGEPTVSYLKRKRHAVMAALSSAEKSPIIQGWKQRGIDQRIKRFLEDGGLETVLSRVNIHQKNLIHADFTLNNMMLDTETKRLTAIVDFDWSYVSNPVDEFISGLTDFGGNIGNERHKFHKSILLGSFDIIPSSAKGDEKSKSEWETAKIWNEAMKTQGCIRPCEIEGVEQVFDLMKFQKLLCPFQLSSERELGEMTEEAKAELRAKTEAGLVEWLKQHGY</sequence>
<protein>
    <recommendedName>
        <fullName evidence="1">non-specific serine/threonine protein kinase</fullName>
        <ecNumber evidence="1">2.7.11.1</ecNumber>
    </recommendedName>
</protein>
<dbReference type="Proteomes" id="UP001175261">
    <property type="component" value="Unassembled WGS sequence"/>
</dbReference>
<dbReference type="EMBL" id="JAPDFR010000001">
    <property type="protein sequence ID" value="KAK0391597.1"/>
    <property type="molecule type" value="Genomic_DNA"/>
</dbReference>
<dbReference type="Pfam" id="PF01636">
    <property type="entry name" value="APH"/>
    <property type="match status" value="1"/>
</dbReference>